<dbReference type="Proteomes" id="UP001530377">
    <property type="component" value="Unassembled WGS sequence"/>
</dbReference>
<feature type="region of interest" description="Disordered" evidence="2">
    <location>
        <begin position="319"/>
        <end position="377"/>
    </location>
</feature>
<feature type="coiled-coil region" evidence="1">
    <location>
        <begin position="28"/>
        <end position="62"/>
    </location>
</feature>
<proteinExistence type="predicted"/>
<accession>A0ABD3R1A5</accession>
<keyword evidence="5" id="KW-1185">Reference proteome</keyword>
<evidence type="ECO:0000313" key="4">
    <source>
        <dbReference type="EMBL" id="KAL3806480.1"/>
    </source>
</evidence>
<dbReference type="InterPro" id="IPR005114">
    <property type="entry name" value="Helicase_assoc"/>
</dbReference>
<dbReference type="Pfam" id="PF03457">
    <property type="entry name" value="HA"/>
    <property type="match status" value="2"/>
</dbReference>
<keyword evidence="1" id="KW-0175">Coiled coil</keyword>
<evidence type="ECO:0000256" key="2">
    <source>
        <dbReference type="SAM" id="MobiDB-lite"/>
    </source>
</evidence>
<feature type="compositionally biased region" description="Basic and acidic residues" evidence="2">
    <location>
        <begin position="363"/>
        <end position="377"/>
    </location>
</feature>
<dbReference type="PANTHER" id="PTHR33418">
    <property type="entry name" value="HELICASE-ASSOCIATED"/>
    <property type="match status" value="1"/>
</dbReference>
<comment type="caution">
    <text evidence="4">The sequence shown here is derived from an EMBL/GenBank/DDBJ whole genome shotgun (WGS) entry which is preliminary data.</text>
</comment>
<feature type="domain" description="Helicase-associated" evidence="3">
    <location>
        <begin position="65"/>
        <end position="134"/>
    </location>
</feature>
<dbReference type="EMBL" id="JALLPB020000801">
    <property type="protein sequence ID" value="KAL3806480.1"/>
    <property type="molecule type" value="Genomic_DNA"/>
</dbReference>
<dbReference type="Gene3D" id="6.10.140.530">
    <property type="match status" value="2"/>
</dbReference>
<feature type="compositionally biased region" description="Acidic residues" evidence="2">
    <location>
        <begin position="333"/>
        <end position="350"/>
    </location>
</feature>
<organism evidence="4 5">
    <name type="scientific">Cyclostephanos tholiformis</name>
    <dbReference type="NCBI Taxonomy" id="382380"/>
    <lineage>
        <taxon>Eukaryota</taxon>
        <taxon>Sar</taxon>
        <taxon>Stramenopiles</taxon>
        <taxon>Ochrophyta</taxon>
        <taxon>Bacillariophyta</taxon>
        <taxon>Coscinodiscophyceae</taxon>
        <taxon>Thalassiosirophycidae</taxon>
        <taxon>Stephanodiscales</taxon>
        <taxon>Stephanodiscaceae</taxon>
        <taxon>Cyclostephanos</taxon>
    </lineage>
</organism>
<protein>
    <recommendedName>
        <fullName evidence="3">Helicase-associated domain-containing protein</fullName>
    </recommendedName>
</protein>
<evidence type="ECO:0000256" key="1">
    <source>
        <dbReference type="SAM" id="Coils"/>
    </source>
</evidence>
<dbReference type="PANTHER" id="PTHR33418:SF1">
    <property type="entry name" value="HELICASE-ASSOCIATED DOMAIN-CONTAINING PROTEIN"/>
    <property type="match status" value="1"/>
</dbReference>
<evidence type="ECO:0000313" key="5">
    <source>
        <dbReference type="Proteomes" id="UP001530377"/>
    </source>
</evidence>
<feature type="non-terminal residue" evidence="4">
    <location>
        <position position="1"/>
    </location>
</feature>
<dbReference type="AlphaFoldDB" id="A0ABD3R1A5"/>
<name>A0ABD3R1A5_9STRA</name>
<feature type="domain" description="Helicase-associated" evidence="3">
    <location>
        <begin position="140"/>
        <end position="206"/>
    </location>
</feature>
<sequence>GKTHSFYTVCHERAMNVDQIAELAKKELDAAEAGVTNARQYLREAEERLIRARDQFVEADLRRNSSWNSMYRRLLEYKRTHGDVLVLTSKDSPHDVRKLSKWVQNQRVHYKYYTNGDTKHIKKHRIDALNKIGFVWNMLEHAWEINFNDLKSYREEHGNFNVPKKYCARLNSFVASIRKAMRRKRGGHYQRELTEDRIDRLNSINFAWGVKNPARTTRSAGEEENARGDDCLIDLLADFKGHYGHVHVAKMMSIWRSGAEAPAKQEYKRLTSFIAAVRNEHELFSEGKPCSLLDEEKVRRLTELGVKWKRPASEPRINSGWMKRKKIEKDGNDNGEDNDNNADGEFDVEQVEVSIISDQAESMADHAESKTDQIFDT</sequence>
<evidence type="ECO:0000259" key="3">
    <source>
        <dbReference type="Pfam" id="PF03457"/>
    </source>
</evidence>
<reference evidence="4 5" key="1">
    <citation type="submission" date="2024-10" db="EMBL/GenBank/DDBJ databases">
        <title>Updated reference genomes for cyclostephanoid diatoms.</title>
        <authorList>
            <person name="Roberts W.R."/>
            <person name="Alverson A.J."/>
        </authorList>
    </citation>
    <scope>NUCLEOTIDE SEQUENCE [LARGE SCALE GENOMIC DNA]</scope>
    <source>
        <strain evidence="4 5">AJA228-03</strain>
    </source>
</reference>
<gene>
    <name evidence="4" type="ORF">ACHAXA_007003</name>
</gene>